<dbReference type="OrthoDB" id="10038545at2759"/>
<dbReference type="Pfam" id="PF08238">
    <property type="entry name" value="Sel1"/>
    <property type="match status" value="6"/>
</dbReference>
<organism evidence="3 4">
    <name type="scientific">Macrostomum lignano</name>
    <dbReference type="NCBI Taxonomy" id="282301"/>
    <lineage>
        <taxon>Eukaryota</taxon>
        <taxon>Metazoa</taxon>
        <taxon>Spiralia</taxon>
        <taxon>Lophotrochozoa</taxon>
        <taxon>Platyhelminthes</taxon>
        <taxon>Rhabditophora</taxon>
        <taxon>Macrostomorpha</taxon>
        <taxon>Macrostomida</taxon>
        <taxon>Macrostomidae</taxon>
        <taxon>Macrostomum</taxon>
    </lineage>
</organism>
<dbReference type="InterPro" id="IPR019734">
    <property type="entry name" value="TPR_rpt"/>
</dbReference>
<dbReference type="InterPro" id="IPR006597">
    <property type="entry name" value="Sel1-like"/>
</dbReference>
<dbReference type="SUPFAM" id="SSF48452">
    <property type="entry name" value="TPR-like"/>
    <property type="match status" value="2"/>
</dbReference>
<dbReference type="SMART" id="SM00671">
    <property type="entry name" value="SEL1"/>
    <property type="match status" value="7"/>
</dbReference>
<feature type="non-terminal residue" evidence="3">
    <location>
        <position position="1"/>
    </location>
</feature>
<dbReference type="EMBL" id="NIVC01002981">
    <property type="protein sequence ID" value="PAA54034.1"/>
    <property type="molecule type" value="Genomic_DNA"/>
</dbReference>
<proteinExistence type="inferred from homology"/>
<evidence type="ECO:0000313" key="3">
    <source>
        <dbReference type="EMBL" id="PAA54034.1"/>
    </source>
</evidence>
<dbReference type="SUPFAM" id="SSF81901">
    <property type="entry name" value="HCP-like"/>
    <property type="match status" value="3"/>
</dbReference>
<accession>A0A267DZF4</accession>
<comment type="similarity">
    <text evidence="1">Belongs to the sel-1 family.</text>
</comment>
<dbReference type="Proteomes" id="UP000215902">
    <property type="component" value="Unassembled WGS sequence"/>
</dbReference>
<dbReference type="InterPro" id="IPR050767">
    <property type="entry name" value="Sel1_AlgK"/>
</dbReference>
<name>A0A267DZF4_9PLAT</name>
<dbReference type="STRING" id="282301.A0A267DZF4"/>
<evidence type="ECO:0000256" key="1">
    <source>
        <dbReference type="ARBA" id="ARBA00038101"/>
    </source>
</evidence>
<comment type="caution">
    <text evidence="3">The sequence shown here is derived from an EMBL/GenBank/DDBJ whole genome shotgun (WGS) entry which is preliminary data.</text>
</comment>
<dbReference type="PANTHER" id="PTHR11102">
    <property type="entry name" value="SEL-1-LIKE PROTEIN"/>
    <property type="match status" value="1"/>
</dbReference>
<evidence type="ECO:0008006" key="5">
    <source>
        <dbReference type="Google" id="ProtNLM"/>
    </source>
</evidence>
<keyword evidence="2" id="KW-0802">TPR repeat</keyword>
<gene>
    <name evidence="3" type="ORF">BOX15_Mlig026018g3</name>
</gene>
<evidence type="ECO:0000313" key="4">
    <source>
        <dbReference type="Proteomes" id="UP000215902"/>
    </source>
</evidence>
<dbReference type="AlphaFoldDB" id="A0A267DZF4"/>
<keyword evidence="4" id="KW-1185">Reference proteome</keyword>
<feature type="repeat" description="TPR" evidence="2">
    <location>
        <begin position="895"/>
        <end position="928"/>
    </location>
</feature>
<dbReference type="PANTHER" id="PTHR11102:SF160">
    <property type="entry name" value="ERAD-ASSOCIATED E3 UBIQUITIN-PROTEIN LIGASE COMPONENT HRD3"/>
    <property type="match status" value="1"/>
</dbReference>
<dbReference type="SMART" id="SM00028">
    <property type="entry name" value="TPR"/>
    <property type="match status" value="6"/>
</dbReference>
<dbReference type="InterPro" id="IPR011990">
    <property type="entry name" value="TPR-like_helical_dom_sf"/>
</dbReference>
<dbReference type="PROSITE" id="PS50005">
    <property type="entry name" value="TPR"/>
    <property type="match status" value="1"/>
</dbReference>
<dbReference type="Pfam" id="PF13181">
    <property type="entry name" value="TPR_8"/>
    <property type="match status" value="1"/>
</dbReference>
<evidence type="ECO:0000256" key="2">
    <source>
        <dbReference type="PROSITE-ProRule" id="PRU00339"/>
    </source>
</evidence>
<reference evidence="3 4" key="1">
    <citation type="submission" date="2017-06" db="EMBL/GenBank/DDBJ databases">
        <title>A platform for efficient transgenesis in Macrostomum lignano, a flatworm model organism for stem cell research.</title>
        <authorList>
            <person name="Berezikov E."/>
        </authorList>
    </citation>
    <scope>NUCLEOTIDE SEQUENCE [LARGE SCALE GENOMIC DNA]</scope>
    <source>
        <strain evidence="3">DV1</strain>
        <tissue evidence="3">Whole organism</tissue>
    </source>
</reference>
<sequence>SACNTMAAAPMESAEATSKIQFAVSLLTHGMNQILKTALGLNTTLDFNNSLKMIVDELQKLFPDPAVQRQLRGSLERARAVRNQYSHHDFDANRFEHDIECFLKLAELMGLSDCRREILKFAGVSGEDWEKLKVEGNKHYGNKRWADAMDCYTKAIRINANLAILYSNRALCELRLSKFNLAREDAEDAIQLDPKPVKFYRILSEALAKLRLFKEALAICNGGLVRDPRDDILLLRKRDCQAYLIDERVKKQPVCGGLGELNDPEVARHSQMNIIQQSSNVSPSDVSPMNDYQSESYTEIVEAHQILQSGRGNVAEEQRALRIFQSIATRGCANGLYNLAVMYKDGRAGLARDSKKYINLCDQAAGQKPYLDDGSAIFRNVGVAEAENSIGMAYRDGLTVDQDNKLAFEWFVKSAQHGCPSGMNNLGVALENGTGCKQNLASARWWYQESANLGQAEARYNLALMLAEGRGGPVDTVKATELLQAAADQGLPGSLRALQKLSQSGALGARINESKKVIMQRVEKNDKEALLLLGENYMRGKGGFRTNLKQSEEYFKKASDMGHEKATVALGSLLLQQNRSEEAVFFLSKAAEWENADAQWILGRLLSLGQGCKRDLDQARRWMIRSKRETPDVISDVIEFFNEIIKFEGINGLSQEGLSCDERCERYCDSSVPDPSLRDAIKKLRKYFTPRQASPAPGLCFHDLNHEINVMAERVITGSETAKKYFVGLGLLADSYTALQGGEHSEAFHLFRKAGSTWQPLDIDALTWESFYSAATKAFRNDERDAAALFVIMRYHQTRQLSSNAELLEMTKTCTELDPAVADYHTFLIQMYCTIGDFDSCLRAIDQARELESEPAWLYERATCLRMQGRNNPKAVIEAYQKFISSNEPDNRKVPEALYCISREYIQLMDERKAREYFEKALRAESAEVRLPCFPPIKDFPPKNQVKSMLEAMHLAADLERLLKTQLLLG</sequence>
<protein>
    <recommendedName>
        <fullName evidence="5">TPR_REGION domain-containing protein</fullName>
    </recommendedName>
</protein>
<dbReference type="Gene3D" id="1.25.40.10">
    <property type="entry name" value="Tetratricopeptide repeat domain"/>
    <property type="match status" value="3"/>
</dbReference>